<evidence type="ECO:0000256" key="1">
    <source>
        <dbReference type="SAM" id="MobiDB-lite"/>
    </source>
</evidence>
<keyword evidence="3" id="KW-1185">Reference proteome</keyword>
<feature type="region of interest" description="Disordered" evidence="1">
    <location>
        <begin position="60"/>
        <end position="88"/>
    </location>
</feature>
<name>A0ABT3ZUH1_9BACT</name>
<feature type="compositionally biased region" description="Low complexity" evidence="1">
    <location>
        <begin position="60"/>
        <end position="74"/>
    </location>
</feature>
<accession>A0ABT3ZUH1</accession>
<proteinExistence type="predicted"/>
<sequence>MDEEVLSELRAAAESLPAPPPEVVGQRDSIHSVYRFSFQPPPTIPPLEFDVVDLFDRKAIPASTPSSSPSSRRSSQIRKRAIISQDSS</sequence>
<gene>
    <name evidence="2" type="ORF">OV287_00640</name>
</gene>
<protein>
    <submittedName>
        <fullName evidence="2">Uncharacterized protein</fullName>
    </submittedName>
</protein>
<comment type="caution">
    <text evidence="2">The sequence shown here is derived from an EMBL/GenBank/DDBJ whole genome shotgun (WGS) entry which is preliminary data.</text>
</comment>
<feature type="region of interest" description="Disordered" evidence="1">
    <location>
        <begin position="1"/>
        <end position="24"/>
    </location>
</feature>
<dbReference type="EMBL" id="JAPNKA010000001">
    <property type="protein sequence ID" value="MCY1072976.1"/>
    <property type="molecule type" value="Genomic_DNA"/>
</dbReference>
<dbReference type="Proteomes" id="UP001207654">
    <property type="component" value="Unassembled WGS sequence"/>
</dbReference>
<organism evidence="2 3">
    <name type="scientific">Archangium lansingense</name>
    <dbReference type="NCBI Taxonomy" id="2995310"/>
    <lineage>
        <taxon>Bacteria</taxon>
        <taxon>Pseudomonadati</taxon>
        <taxon>Myxococcota</taxon>
        <taxon>Myxococcia</taxon>
        <taxon>Myxococcales</taxon>
        <taxon>Cystobacterineae</taxon>
        <taxon>Archangiaceae</taxon>
        <taxon>Archangium</taxon>
    </lineage>
</organism>
<reference evidence="2 3" key="1">
    <citation type="submission" date="2022-11" db="EMBL/GenBank/DDBJ databases">
        <title>Minimal conservation of predation-associated metabolite biosynthetic gene clusters underscores biosynthetic potential of Myxococcota including descriptions for ten novel species: Archangium lansinium sp. nov., Myxococcus landrumus sp. nov., Nannocystis bai.</title>
        <authorList>
            <person name="Ahearne A."/>
            <person name="Stevens C."/>
            <person name="Phillips K."/>
        </authorList>
    </citation>
    <scope>NUCLEOTIDE SEQUENCE [LARGE SCALE GENOMIC DNA]</scope>
    <source>
        <strain evidence="2 3">MIWBW</strain>
    </source>
</reference>
<dbReference type="RefSeq" id="WP_267531996.1">
    <property type="nucleotide sequence ID" value="NZ_JAPNKA010000001.1"/>
</dbReference>
<evidence type="ECO:0000313" key="2">
    <source>
        <dbReference type="EMBL" id="MCY1072976.1"/>
    </source>
</evidence>
<evidence type="ECO:0000313" key="3">
    <source>
        <dbReference type="Proteomes" id="UP001207654"/>
    </source>
</evidence>